<dbReference type="Pfam" id="PF20249">
    <property type="entry name" value="VasX_N"/>
    <property type="match status" value="1"/>
</dbReference>
<comment type="caution">
    <text evidence="3">The sequence shown here is derived from an EMBL/GenBank/DDBJ whole genome shotgun (WGS) entry which is preliminary data.</text>
</comment>
<keyword evidence="1" id="KW-0175">Coiled coil</keyword>
<dbReference type="CDD" id="cd20708">
    <property type="entry name" value="MIX_IV"/>
    <property type="match status" value="1"/>
</dbReference>
<evidence type="ECO:0000313" key="4">
    <source>
        <dbReference type="Proteomes" id="UP000036102"/>
    </source>
</evidence>
<dbReference type="EMBL" id="LFBU01000001">
    <property type="protein sequence ID" value="KMQ75409.1"/>
    <property type="molecule type" value="Genomic_DNA"/>
</dbReference>
<dbReference type="AlphaFoldDB" id="A0A0J7JBZ2"/>
<sequence>MTRIQRPTDDRASNDLLCWEQPGTPIDAPASCPLLKTVHLLPIRYGRVEVTPADTDPGYPYSLTSRPLGYRLLRNGYLYVLDADTTELHEYLHENGELTGHSDGKLEYPVSHTLYVAFSELAWTARKKAQVLDDPQERDALLQRIDLASASPRSGGKHLLTPNQAKQWVAEIGEDYTPDAPENGHPQESEPYHWENQPYYHKTRFGKLIKQQSIDDVSNCLCLVVRDDVGVMLDLAQHQDDVVGWIESWTSEGDDERDYFLGALIESMTLLDEQGLDAMVANADHPAILSMRQDLKAMPESDRSNTQSALLAALRQLEDEARPGPNDASLPPDVKSRVEEIRSTANRTNAYGILPKMQRAVDEWYLRQAMEGARPDFVDSHIEGIVALEKAHRDNLKAILEGRGFGHRGINDLIDREAMDQYMADQRAKLARWQSLLTDITSDRIQLLTDNLYHQAAWYFDPEDEMQIEAALDLEYACRKDICRSDEASDGVLEWLEQNPQYSLPLFQTLPKNDRSEDGELAKTYVAVGSAGYAVVTKAAKWIQRVKAAEQGKLPDYSHYSQQIQQKAEGVGDTLAPAIARAKGRAVGELYKAIDSQTLPELDDLFRDLPYFFKRRMLDAIDQGKAEFRFASAGELATFRDNLRQMLQLDQRMKQLQNQHDVAKSTHGHLSEKAQGLVAEFKATREEHRKIGKRVAAALSPVEETDTGLKLEPATTGRAGITLVPPPLAQQEVGRLVGHFRQGLASAPRVNLMGDGLGVLVFGVQLAIFGNALGELFSTDNKQKNLQDNLKRVGESFGATLAAGFLAAQGITDTAYGTRAQALAGAWQHSALTSVHIRMGKLHVWLGGPAYLFGAVSAGISAYKHRENWLKAVQTGNAEAQAGAVLGMVGSGGLAVTNMYGFGRTLSMARAVRRASKGIARAEAWAVAGRTLSGLFARLNVAGLVFTVFELGGTWLYNRYNLSERDKWLQTTPWSREAEQVHNGSLDDYVEAFARIGNSVTLDEVSGEDEETSRLRLNCHGLPTDSLMEPLEGNAPHRLSIAAWRIQPGRRGMFSLQSETWVPCTGAILGSLEQSVDTDHLQLAFRPPAHEKTQHGLRTRDLGLMVKLETLQEDGAYTGAVYMLKVTPDSQYPLTPVQEAPKAEITWWRLRQPLIVTDGL</sequence>
<dbReference type="InterPro" id="IPR046864">
    <property type="entry name" value="VasX_N"/>
</dbReference>
<feature type="domain" description="Toxin VasX N-terminal region" evidence="2">
    <location>
        <begin position="32"/>
        <end position="151"/>
    </location>
</feature>
<keyword evidence="4" id="KW-1185">Reference proteome</keyword>
<feature type="coiled-coil region" evidence="1">
    <location>
        <begin position="639"/>
        <end position="666"/>
    </location>
</feature>
<evidence type="ECO:0000256" key="1">
    <source>
        <dbReference type="SAM" id="Coils"/>
    </source>
</evidence>
<dbReference type="STRING" id="1658765.Msub_11613"/>
<dbReference type="RefSeq" id="WP_048495505.1">
    <property type="nucleotide sequence ID" value="NZ_LFBU01000001.1"/>
</dbReference>
<gene>
    <name evidence="3" type="ORF">Msub_11613</name>
</gene>
<organism evidence="3 4">
    <name type="scientific">Marinobacter subterrani</name>
    <dbReference type="NCBI Taxonomy" id="1658765"/>
    <lineage>
        <taxon>Bacteria</taxon>
        <taxon>Pseudomonadati</taxon>
        <taxon>Pseudomonadota</taxon>
        <taxon>Gammaproteobacteria</taxon>
        <taxon>Pseudomonadales</taxon>
        <taxon>Marinobacteraceae</taxon>
        <taxon>Marinobacter</taxon>
    </lineage>
</organism>
<reference evidence="3 4" key="1">
    <citation type="submission" date="2015-06" db="EMBL/GenBank/DDBJ databases">
        <title>Marinobacter subterrani, a genetically tractable neutrophilic iron-oxidizing strain isolated from the Soudan Iron Mine.</title>
        <authorList>
            <person name="Bonis B.M."/>
            <person name="Gralnick J.A."/>
        </authorList>
    </citation>
    <scope>NUCLEOTIDE SEQUENCE [LARGE SCALE GENOMIC DNA]</scope>
    <source>
        <strain evidence="3 4">JG233</strain>
    </source>
</reference>
<proteinExistence type="predicted"/>
<dbReference type="PATRIC" id="fig|1658765.3.peg.1604"/>
<evidence type="ECO:0000259" key="2">
    <source>
        <dbReference type="Pfam" id="PF20249"/>
    </source>
</evidence>
<evidence type="ECO:0000313" key="3">
    <source>
        <dbReference type="EMBL" id="KMQ75409.1"/>
    </source>
</evidence>
<accession>A0A0J7JBZ2</accession>
<dbReference type="Proteomes" id="UP000036102">
    <property type="component" value="Unassembled WGS sequence"/>
</dbReference>
<name>A0A0J7JBZ2_9GAMM</name>
<protein>
    <recommendedName>
        <fullName evidence="2">Toxin VasX N-terminal region domain-containing protein</fullName>
    </recommendedName>
</protein>